<dbReference type="Gene3D" id="3.80.10.10">
    <property type="entry name" value="Ribonuclease Inhibitor"/>
    <property type="match status" value="1"/>
</dbReference>
<dbReference type="OrthoDB" id="3232239at2759"/>
<reference evidence="1" key="1">
    <citation type="submission" date="2020-05" db="EMBL/GenBank/DDBJ databases">
        <title>Mycena genomes resolve the evolution of fungal bioluminescence.</title>
        <authorList>
            <person name="Tsai I.J."/>
        </authorList>
    </citation>
    <scope>NUCLEOTIDE SEQUENCE</scope>
    <source>
        <strain evidence="1">171206Taipei</strain>
    </source>
</reference>
<proteinExistence type="predicted"/>
<dbReference type="InterPro" id="IPR032675">
    <property type="entry name" value="LRR_dom_sf"/>
</dbReference>
<dbReference type="EMBL" id="JACAZF010000001">
    <property type="protein sequence ID" value="KAF7315980.1"/>
    <property type="molecule type" value="Genomic_DNA"/>
</dbReference>
<dbReference type="Proteomes" id="UP000636479">
    <property type="component" value="Unassembled WGS sequence"/>
</dbReference>
<protein>
    <recommendedName>
        <fullName evidence="3">F-box domain-containing protein</fullName>
    </recommendedName>
</protein>
<name>A0A8H6TBZ8_9AGAR</name>
<gene>
    <name evidence="1" type="ORF">MIND_00115000</name>
</gene>
<evidence type="ECO:0008006" key="3">
    <source>
        <dbReference type="Google" id="ProtNLM"/>
    </source>
</evidence>
<dbReference type="RefSeq" id="XP_037226003.1">
    <property type="nucleotide sequence ID" value="XM_037358093.1"/>
</dbReference>
<dbReference type="CDD" id="cd09917">
    <property type="entry name" value="F-box_SF"/>
    <property type="match status" value="1"/>
</dbReference>
<dbReference type="GeneID" id="59340609"/>
<evidence type="ECO:0000313" key="1">
    <source>
        <dbReference type="EMBL" id="KAF7315980.1"/>
    </source>
</evidence>
<comment type="caution">
    <text evidence="1">The sequence shown here is derived from an EMBL/GenBank/DDBJ whole genome shotgun (WGS) entry which is preliminary data.</text>
</comment>
<dbReference type="SUPFAM" id="SSF81383">
    <property type="entry name" value="F-box domain"/>
    <property type="match status" value="1"/>
</dbReference>
<dbReference type="InterPro" id="IPR036047">
    <property type="entry name" value="F-box-like_dom_sf"/>
</dbReference>
<evidence type="ECO:0000313" key="2">
    <source>
        <dbReference type="Proteomes" id="UP000636479"/>
    </source>
</evidence>
<dbReference type="AlphaFoldDB" id="A0A8H6TBZ8"/>
<keyword evidence="2" id="KW-1185">Reference proteome</keyword>
<sequence>MARRQRRTIDSEVATLLHLPPEICALICSMVEFETLLKLCRVSHSFRNQTQRIVYRSVNLQRCSRAKRMTWFRSMSRNPQLGAYLHTLRIPPIDLEEGQRLAFVLKKCPHLNVLDFQGLNVNNGYSCDAIHTWVIDNMPFRLTHFTNSYFRSTFLTSFWKKQTGIKVLSLPLVSSADRLVFPCHDGQLPNLIGLEVPNTLMLPTNSRPLQRIQLQGHLNARQTMFDLTVLARFSSTLTTLNLCLVAMPPFPSTLHTIAQAVPNLTYLGLADKVFPWSHQQFPRSELLALKRLKNLVILSHHTMVINDASNAQNYTFRDLRSMTQLFMDTCPSLEQTIIGRHGRVRDLAHGQLLDRTCRMQRVKETKELVVEMQGDVDFDVVAKFWDA</sequence>
<accession>A0A8H6TBZ8</accession>
<organism evidence="1 2">
    <name type="scientific">Mycena indigotica</name>
    <dbReference type="NCBI Taxonomy" id="2126181"/>
    <lineage>
        <taxon>Eukaryota</taxon>
        <taxon>Fungi</taxon>
        <taxon>Dikarya</taxon>
        <taxon>Basidiomycota</taxon>
        <taxon>Agaricomycotina</taxon>
        <taxon>Agaricomycetes</taxon>
        <taxon>Agaricomycetidae</taxon>
        <taxon>Agaricales</taxon>
        <taxon>Marasmiineae</taxon>
        <taxon>Mycenaceae</taxon>
        <taxon>Mycena</taxon>
    </lineage>
</organism>